<dbReference type="PROSITE" id="PS50097">
    <property type="entry name" value="BTB"/>
    <property type="match status" value="1"/>
</dbReference>
<gene>
    <name evidence="3" type="ORF">RSOL_033230</name>
</gene>
<dbReference type="EMBL" id="JATN01000322">
    <property type="protein sequence ID" value="EUC54203.1"/>
    <property type="molecule type" value="Genomic_DNA"/>
</dbReference>
<dbReference type="InterPro" id="IPR011333">
    <property type="entry name" value="SKP1/BTB/POZ_sf"/>
</dbReference>
<sequence length="278" mass="31834">MQTAVMPMNDKPHSDPSAKPLRDVRRHPEFFFEDTLIAIQIEDTLFNVHKYQLIKSEVFSDMFKLPRGEGELGEGFSPEHPIVMEGVTASDFEALLKVLYVSPFSRNHQIIEPLVVPAFRLANMWNFEELRAYLLPFAEGCLSDADKIEFARQFGIDEWLAPAHIRLCQRDEHLTTEEARKLGVDSVLLISRMREQYRKHPPNWPFDSEQYYCESCTGFRYIQKGYNFICIGCGDFGNGYLRCSGPGALVPQDTKCNHAKLQAEVSKWVEGGCVMKDS</sequence>
<dbReference type="OrthoDB" id="2367075at2759"/>
<dbReference type="Pfam" id="PF00651">
    <property type="entry name" value="BTB"/>
    <property type="match status" value="1"/>
</dbReference>
<dbReference type="Gene3D" id="3.30.710.10">
    <property type="entry name" value="Potassium Channel Kv1.1, Chain A"/>
    <property type="match status" value="1"/>
</dbReference>
<evidence type="ECO:0000313" key="3">
    <source>
        <dbReference type="EMBL" id="EUC54203.1"/>
    </source>
</evidence>
<accession>X8IVN5</accession>
<dbReference type="AlphaFoldDB" id="X8IVN5"/>
<organism evidence="3 4">
    <name type="scientific">Rhizoctonia solani AG-3 Rhs1AP</name>
    <dbReference type="NCBI Taxonomy" id="1086054"/>
    <lineage>
        <taxon>Eukaryota</taxon>
        <taxon>Fungi</taxon>
        <taxon>Dikarya</taxon>
        <taxon>Basidiomycota</taxon>
        <taxon>Agaricomycotina</taxon>
        <taxon>Agaricomycetes</taxon>
        <taxon>Cantharellales</taxon>
        <taxon>Ceratobasidiaceae</taxon>
        <taxon>Rhizoctonia</taxon>
    </lineage>
</organism>
<name>X8IVN5_9AGAM</name>
<protein>
    <submittedName>
        <fullName evidence="3">BTB/POZ domain protein</fullName>
    </submittedName>
</protein>
<feature type="region of interest" description="Disordered" evidence="1">
    <location>
        <begin position="1"/>
        <end position="20"/>
    </location>
</feature>
<reference evidence="4" key="1">
    <citation type="journal article" date="2014" name="Genome Announc.">
        <title>Draft genome sequence of the plant-pathogenic soil fungus Rhizoctonia solani anastomosis group 3 strain Rhs1AP.</title>
        <authorList>
            <person name="Cubeta M.A."/>
            <person name="Thomas E."/>
            <person name="Dean R.A."/>
            <person name="Jabaji S."/>
            <person name="Neate S.M."/>
            <person name="Tavantzis S."/>
            <person name="Toda T."/>
            <person name="Vilgalys R."/>
            <person name="Bharathan N."/>
            <person name="Fedorova-Abrams N."/>
            <person name="Pakala S.B."/>
            <person name="Pakala S.M."/>
            <person name="Zafar N."/>
            <person name="Joardar V."/>
            <person name="Losada L."/>
            <person name="Nierman W.C."/>
        </authorList>
    </citation>
    <scope>NUCLEOTIDE SEQUENCE [LARGE SCALE GENOMIC DNA]</scope>
    <source>
        <strain evidence="4">AG-3</strain>
    </source>
</reference>
<dbReference type="Proteomes" id="UP000030108">
    <property type="component" value="Unassembled WGS sequence"/>
</dbReference>
<evidence type="ECO:0000313" key="4">
    <source>
        <dbReference type="Proteomes" id="UP000030108"/>
    </source>
</evidence>
<evidence type="ECO:0000259" key="2">
    <source>
        <dbReference type="PROSITE" id="PS50097"/>
    </source>
</evidence>
<feature type="domain" description="BTB" evidence="2">
    <location>
        <begin position="33"/>
        <end position="108"/>
    </location>
</feature>
<feature type="compositionally biased region" description="Basic and acidic residues" evidence="1">
    <location>
        <begin position="10"/>
        <end position="20"/>
    </location>
</feature>
<proteinExistence type="predicted"/>
<dbReference type="InterPro" id="IPR000210">
    <property type="entry name" value="BTB/POZ_dom"/>
</dbReference>
<comment type="caution">
    <text evidence="3">The sequence shown here is derived from an EMBL/GenBank/DDBJ whole genome shotgun (WGS) entry which is preliminary data.</text>
</comment>
<dbReference type="SUPFAM" id="SSF54695">
    <property type="entry name" value="POZ domain"/>
    <property type="match status" value="1"/>
</dbReference>
<evidence type="ECO:0000256" key="1">
    <source>
        <dbReference type="SAM" id="MobiDB-lite"/>
    </source>
</evidence>